<protein>
    <submittedName>
        <fullName evidence="1">Uncharacterized protein</fullName>
    </submittedName>
</protein>
<feature type="non-terminal residue" evidence="1">
    <location>
        <position position="70"/>
    </location>
</feature>
<evidence type="ECO:0000313" key="2">
    <source>
        <dbReference type="Proteomes" id="UP001203338"/>
    </source>
</evidence>
<name>A0ABT0PLZ3_9GAMM</name>
<proteinExistence type="predicted"/>
<reference evidence="1 2" key="1">
    <citation type="submission" date="2022-05" db="EMBL/GenBank/DDBJ databases">
        <authorList>
            <person name="Park J.-S."/>
        </authorList>
    </citation>
    <scope>NUCLEOTIDE SEQUENCE [LARGE SCALE GENOMIC DNA]</scope>
    <source>
        <strain evidence="1 2">2012CJ34-2</strain>
    </source>
</reference>
<gene>
    <name evidence="1" type="ORF">M3P05_16220</name>
</gene>
<comment type="caution">
    <text evidence="1">The sequence shown here is derived from an EMBL/GenBank/DDBJ whole genome shotgun (WGS) entry which is preliminary data.</text>
</comment>
<sequence>MDCFKKYQSLTLSDEYITDPLLLALAWKKSHRYIRSTSWYADNFELDLSALDLADKCEEWRKDIKSDSQL</sequence>
<dbReference type="RefSeq" id="WP_249701084.1">
    <property type="nucleotide sequence ID" value="NZ_JAMFLX010000026.1"/>
</dbReference>
<dbReference type="EMBL" id="JAMFLX010000026">
    <property type="protein sequence ID" value="MCL6271468.1"/>
    <property type="molecule type" value="Genomic_DNA"/>
</dbReference>
<accession>A0ABT0PLZ3</accession>
<keyword evidence="2" id="KW-1185">Reference proteome</keyword>
<dbReference type="Proteomes" id="UP001203338">
    <property type="component" value="Unassembled WGS sequence"/>
</dbReference>
<organism evidence="1 2">
    <name type="scientific">Parendozoicomonas callyspongiae</name>
    <dbReference type="NCBI Taxonomy" id="2942213"/>
    <lineage>
        <taxon>Bacteria</taxon>
        <taxon>Pseudomonadati</taxon>
        <taxon>Pseudomonadota</taxon>
        <taxon>Gammaproteobacteria</taxon>
        <taxon>Oceanospirillales</taxon>
        <taxon>Endozoicomonadaceae</taxon>
        <taxon>Parendozoicomonas</taxon>
    </lineage>
</organism>
<evidence type="ECO:0000313" key="1">
    <source>
        <dbReference type="EMBL" id="MCL6271468.1"/>
    </source>
</evidence>